<comment type="subcellular location">
    <subcellularLocation>
        <location evidence="1">Membrane</location>
        <topology evidence="1">Multi-pass membrane protein</topology>
    </subcellularLocation>
</comment>
<dbReference type="AlphaFoldDB" id="A0A6J6J3Z9"/>
<evidence type="ECO:0000256" key="9">
    <source>
        <dbReference type="SAM" id="Phobius"/>
    </source>
</evidence>
<evidence type="ECO:0000256" key="5">
    <source>
        <dbReference type="ARBA" id="ARBA00023002"/>
    </source>
</evidence>
<keyword evidence="3" id="KW-0276">Fatty acid metabolism</keyword>
<evidence type="ECO:0000256" key="6">
    <source>
        <dbReference type="ARBA" id="ARBA00023004"/>
    </source>
</evidence>
<name>A0A6J6J3Z9_9ZZZZ</name>
<dbReference type="InterPro" id="IPR005804">
    <property type="entry name" value="FA_desaturase_dom"/>
</dbReference>
<keyword evidence="2 9" id="KW-0812">Transmembrane</keyword>
<evidence type="ECO:0000256" key="3">
    <source>
        <dbReference type="ARBA" id="ARBA00022832"/>
    </source>
</evidence>
<dbReference type="InterPro" id="IPR015876">
    <property type="entry name" value="Acyl-CoA_DS"/>
</dbReference>
<dbReference type="CDD" id="cd03505">
    <property type="entry name" value="Delta9-FADS-like"/>
    <property type="match status" value="1"/>
</dbReference>
<feature type="transmembrane region" description="Helical" evidence="9">
    <location>
        <begin position="186"/>
        <end position="206"/>
    </location>
</feature>
<dbReference type="GO" id="GO:0016717">
    <property type="term" value="F:oxidoreductase activity, acting on paired donors, with oxidation of a pair of donors resulting in the reduction of molecular oxygen to two molecules of water"/>
    <property type="evidence" value="ECO:0007669"/>
    <property type="project" value="InterPro"/>
</dbReference>
<evidence type="ECO:0000256" key="1">
    <source>
        <dbReference type="ARBA" id="ARBA00004141"/>
    </source>
</evidence>
<dbReference type="GO" id="GO:0016020">
    <property type="term" value="C:membrane"/>
    <property type="evidence" value="ECO:0007669"/>
    <property type="project" value="UniProtKB-SubCell"/>
</dbReference>
<dbReference type="GO" id="GO:0006631">
    <property type="term" value="P:fatty acid metabolic process"/>
    <property type="evidence" value="ECO:0007669"/>
    <property type="project" value="UniProtKB-KW"/>
</dbReference>
<dbReference type="PANTHER" id="PTHR11351">
    <property type="entry name" value="ACYL-COA DESATURASE"/>
    <property type="match status" value="1"/>
</dbReference>
<keyword evidence="8 9" id="KW-0472">Membrane</keyword>
<feature type="domain" description="Fatty acid desaturase" evidence="10">
    <location>
        <begin position="58"/>
        <end position="272"/>
    </location>
</feature>
<keyword evidence="6" id="KW-0408">Iron</keyword>
<evidence type="ECO:0000313" key="12">
    <source>
        <dbReference type="EMBL" id="CAB4655878.1"/>
    </source>
</evidence>
<dbReference type="EMBL" id="CAEZWR010000015">
    <property type="protein sequence ID" value="CAB4655878.1"/>
    <property type="molecule type" value="Genomic_DNA"/>
</dbReference>
<gene>
    <name evidence="11" type="ORF">UFOPK1908_01495</name>
    <name evidence="12" type="ORF">UFOPK2282_00217</name>
</gene>
<evidence type="ECO:0000256" key="8">
    <source>
        <dbReference type="ARBA" id="ARBA00023136"/>
    </source>
</evidence>
<feature type="transmembrane region" description="Helical" evidence="9">
    <location>
        <begin position="212"/>
        <end position="237"/>
    </location>
</feature>
<dbReference type="PRINTS" id="PR00075">
    <property type="entry name" value="FACDDSATRASE"/>
</dbReference>
<keyword evidence="4 9" id="KW-1133">Transmembrane helix</keyword>
<feature type="transmembrane region" description="Helical" evidence="9">
    <location>
        <begin position="58"/>
        <end position="79"/>
    </location>
</feature>
<evidence type="ECO:0000313" key="11">
    <source>
        <dbReference type="EMBL" id="CAB4631518.1"/>
    </source>
</evidence>
<reference evidence="11" key="1">
    <citation type="submission" date="2020-05" db="EMBL/GenBank/DDBJ databases">
        <authorList>
            <person name="Chiriac C."/>
            <person name="Salcher M."/>
            <person name="Ghai R."/>
            <person name="Kavagutti S V."/>
        </authorList>
    </citation>
    <scope>NUCLEOTIDE SEQUENCE</scope>
</reference>
<evidence type="ECO:0000259" key="10">
    <source>
        <dbReference type="Pfam" id="PF00487"/>
    </source>
</evidence>
<dbReference type="PANTHER" id="PTHR11351:SF3">
    <property type="entry name" value="BLL4393 PROTEIN"/>
    <property type="match status" value="1"/>
</dbReference>
<sequence>MTISPAVDPIDQLPPEGAPDQIQLQPLSMRITVGVFVAVPFLAVLAAIPVAWGGFLSWVDIALFLLFWAITGLGITVGYHRFFTHGSFKAGRGVKIALAVMGSYALEGSVAQWVADHRKHHKYSDAPGDPHSPWLEGDVKFALLKGFWHSHTGWLFDEQQTPVAQYAPDIDADDDLRLLSKWYPSLVVGSLLIPAILGGLITWSFWGAVTAFFWAGLFRAAFIHHVTWSINSVCHIWGRRTFKSRDKSTNVWWLAIPSFGESWHSLHHAEPTSARHGVLKGQIDLSAVFIRTLEFLHLANDVRWPKPERLERKLVDPSMAPRIRGYKKAA</sequence>
<evidence type="ECO:0000256" key="7">
    <source>
        <dbReference type="ARBA" id="ARBA00023098"/>
    </source>
</evidence>
<keyword evidence="5" id="KW-0560">Oxidoreductase</keyword>
<evidence type="ECO:0000256" key="4">
    <source>
        <dbReference type="ARBA" id="ARBA00022989"/>
    </source>
</evidence>
<protein>
    <submittedName>
        <fullName evidence="11">Unannotated protein</fullName>
    </submittedName>
</protein>
<dbReference type="EMBL" id="CAEZVB010000113">
    <property type="protein sequence ID" value="CAB4631518.1"/>
    <property type="molecule type" value="Genomic_DNA"/>
</dbReference>
<accession>A0A6J6J3Z9</accession>
<organism evidence="11">
    <name type="scientific">freshwater metagenome</name>
    <dbReference type="NCBI Taxonomy" id="449393"/>
    <lineage>
        <taxon>unclassified sequences</taxon>
        <taxon>metagenomes</taxon>
        <taxon>ecological metagenomes</taxon>
    </lineage>
</organism>
<proteinExistence type="predicted"/>
<dbReference type="Pfam" id="PF00487">
    <property type="entry name" value="FA_desaturase"/>
    <property type="match status" value="1"/>
</dbReference>
<feature type="transmembrane region" description="Helical" evidence="9">
    <location>
        <begin position="31"/>
        <end position="52"/>
    </location>
</feature>
<keyword evidence="7" id="KW-0443">Lipid metabolism</keyword>
<evidence type="ECO:0000256" key="2">
    <source>
        <dbReference type="ARBA" id="ARBA00022692"/>
    </source>
</evidence>